<dbReference type="GO" id="GO:0004519">
    <property type="term" value="F:endonuclease activity"/>
    <property type="evidence" value="ECO:0007669"/>
    <property type="project" value="UniProtKB-KW"/>
</dbReference>
<dbReference type="InterPro" id="IPR036397">
    <property type="entry name" value="RNaseH_sf"/>
</dbReference>
<dbReference type="EMBL" id="BKCJ010005926">
    <property type="protein sequence ID" value="GEU69400.1"/>
    <property type="molecule type" value="Genomic_DNA"/>
</dbReference>
<keyword evidence="4" id="KW-0255">Endonuclease</keyword>
<dbReference type="Gene3D" id="3.10.10.10">
    <property type="entry name" value="HIV Type 1 Reverse Transcriptase, subunit A, domain 1"/>
    <property type="match status" value="1"/>
</dbReference>
<keyword evidence="5" id="KW-0378">Hydrolase</keyword>
<name>A0A6L2M6Z5_TANCI</name>
<evidence type="ECO:0000313" key="9">
    <source>
        <dbReference type="EMBL" id="GEU69400.1"/>
    </source>
</evidence>
<dbReference type="InterPro" id="IPR012337">
    <property type="entry name" value="RNaseH-like_sf"/>
</dbReference>
<dbReference type="InterPro" id="IPR041373">
    <property type="entry name" value="RT_RNaseH"/>
</dbReference>
<evidence type="ECO:0000256" key="5">
    <source>
        <dbReference type="ARBA" id="ARBA00022801"/>
    </source>
</evidence>
<dbReference type="InterPro" id="IPR050951">
    <property type="entry name" value="Retrovirus_Pol_polyprotein"/>
</dbReference>
<protein>
    <submittedName>
        <fullName evidence="9">Reverse transcriptase domain-containing protein</fullName>
    </submittedName>
</protein>
<comment type="caution">
    <text evidence="9">The sequence shown here is derived from an EMBL/GenBank/DDBJ whole genome shotgun (WGS) entry which is preliminary data.</text>
</comment>
<evidence type="ECO:0000256" key="2">
    <source>
        <dbReference type="ARBA" id="ARBA00022695"/>
    </source>
</evidence>
<dbReference type="PROSITE" id="PS50994">
    <property type="entry name" value="INTEGRASE"/>
    <property type="match status" value="1"/>
</dbReference>
<keyword evidence="1" id="KW-0808">Transferase</keyword>
<feature type="domain" description="Integrase catalytic" evidence="8">
    <location>
        <begin position="1108"/>
        <end position="1180"/>
    </location>
</feature>
<organism evidence="9">
    <name type="scientific">Tanacetum cinerariifolium</name>
    <name type="common">Dalmatian daisy</name>
    <name type="synonym">Chrysanthemum cinerariifolium</name>
    <dbReference type="NCBI Taxonomy" id="118510"/>
    <lineage>
        <taxon>Eukaryota</taxon>
        <taxon>Viridiplantae</taxon>
        <taxon>Streptophyta</taxon>
        <taxon>Embryophyta</taxon>
        <taxon>Tracheophyta</taxon>
        <taxon>Spermatophyta</taxon>
        <taxon>Magnoliopsida</taxon>
        <taxon>eudicotyledons</taxon>
        <taxon>Gunneridae</taxon>
        <taxon>Pentapetalae</taxon>
        <taxon>asterids</taxon>
        <taxon>campanulids</taxon>
        <taxon>Asterales</taxon>
        <taxon>Asteraceae</taxon>
        <taxon>Asteroideae</taxon>
        <taxon>Anthemideae</taxon>
        <taxon>Anthemidinae</taxon>
        <taxon>Tanacetum</taxon>
    </lineage>
</organism>
<dbReference type="GO" id="GO:0003676">
    <property type="term" value="F:nucleic acid binding"/>
    <property type="evidence" value="ECO:0007669"/>
    <property type="project" value="InterPro"/>
</dbReference>
<dbReference type="InterPro" id="IPR043502">
    <property type="entry name" value="DNA/RNA_pol_sf"/>
</dbReference>
<keyword evidence="6 9" id="KW-0695">RNA-directed DNA polymerase</keyword>
<dbReference type="GO" id="GO:0016787">
    <property type="term" value="F:hydrolase activity"/>
    <property type="evidence" value="ECO:0007669"/>
    <property type="project" value="UniProtKB-KW"/>
</dbReference>
<feature type="compositionally biased region" description="Polar residues" evidence="7">
    <location>
        <begin position="346"/>
        <end position="355"/>
    </location>
</feature>
<dbReference type="CDD" id="cd09274">
    <property type="entry name" value="RNase_HI_RT_Ty3"/>
    <property type="match status" value="1"/>
</dbReference>
<dbReference type="Gene3D" id="3.10.20.370">
    <property type="match status" value="1"/>
</dbReference>
<feature type="region of interest" description="Disordered" evidence="7">
    <location>
        <begin position="335"/>
        <end position="355"/>
    </location>
</feature>
<keyword evidence="2" id="KW-0548">Nucleotidyltransferase</keyword>
<evidence type="ECO:0000259" key="8">
    <source>
        <dbReference type="PROSITE" id="PS50994"/>
    </source>
</evidence>
<dbReference type="Gene3D" id="1.10.340.70">
    <property type="match status" value="1"/>
</dbReference>
<sequence length="1180" mass="134423">MSTRSAARNLFSPLDNPELTIRRRSYSDPTLLNNLKWPLKDPATNFGLKNDMIQQVHNSCQFHGLPGDDANKHLDKFLHVTQSIKVNGVTDDALRLYLFPHSLTYHATAWFDRLPRNSINTFEQMAKMFLGKYFPPSMLSIDRCPNHNMLPVTQIDTFYNGLTLRHRDTINAAVGGTFMKRRPEECYDLIENMTAHHNDWVTSAQWSESSSSINSSFDTEIAALKAKMAEINKNLMRVLQPPLAILKMFVLREPTKIPQPQVVTTNEFINFMKANDAILKKMQTNMTSLTNSNLELKNMFSQFMKMNTALSSGSGTLLGNTITNPKEDLKGITTRRGTAYPGPMIPTTSSSPVVETNSPIIEPVASLVSAPRPNQRPSLTYPSRMHDQKLCNKANNQREKFFQIFKDLNFNISFADALILMPKFGPSIESLLTNKDKLCELARTPLNEHCLVVFLKKLLEKLGDPGKFLILCNFPKMAECLALADLSARINLMLLSVWNKLSFPDLSSTCMTLELTNRLISRPRSFLKTERALIDMFEGELNLRVGKEAITFNLDQTSRYSTNYNDMTAKQIDVIDMACEEYSQEVLGFFDVIASGNPTPYYDPIVSTTSPTLTPFGNSDFLLEEVDAFLALEDDPTSPEVDQSYLDSEGDIILLEAFLNDDPLLPPPNQGNYMPEVRKELKICEAKSDKSSIDEPLEVELKDLPPHLEYAFLEGDDKLPFIITKDLSIEEKTALITVLKSYNPWVSPVHCVPKKGAFTVVENEENELILTPLVTDWRVSIDYRKLNEANRKDHFPLPFMDQMQERLARNPYYCFLDGFLRPTNDPSSQKDTPFLFSKECVEAFQTLKRNLTQAPILIAPDWDMPFELMCDASDFAIGAVLGQRQEKHFRPIHYVSKTMTEAESNYTTTEKEMLAVVYALEKFGSYLIMNKSIMYTDHFALKYLFVKKDSKARLLRWVLLLQEFTFKVIDTKGAENLATDHLSRLENPHQNVLDPKEINESFLLETLNLVSTRGNSSTPWFADFVNYNAGNFIVKGMSSQQKSKFYKDEAIDVLKACHYRPIGGHHGLNYTAKKVFDSRFYWPNIYHDAQDLVKNFDICQCQGKISQRDEMPQNSVQVCEIFDVWGIDFMGPFPSSRGNKYILVAVDYLSKWVEAKALPTNDARVVCKFLTNLFARFGTR</sequence>
<dbReference type="Gene3D" id="3.30.420.10">
    <property type="entry name" value="Ribonuclease H-like superfamily/Ribonuclease H"/>
    <property type="match status" value="1"/>
</dbReference>
<dbReference type="PANTHER" id="PTHR37984:SF5">
    <property type="entry name" value="PROTEIN NYNRIN-LIKE"/>
    <property type="match status" value="1"/>
</dbReference>
<dbReference type="SUPFAM" id="SSF53098">
    <property type="entry name" value="Ribonuclease H-like"/>
    <property type="match status" value="1"/>
</dbReference>
<dbReference type="GO" id="GO:0015074">
    <property type="term" value="P:DNA integration"/>
    <property type="evidence" value="ECO:0007669"/>
    <property type="project" value="InterPro"/>
</dbReference>
<keyword evidence="3" id="KW-0540">Nuclease</keyword>
<evidence type="ECO:0000256" key="6">
    <source>
        <dbReference type="ARBA" id="ARBA00022918"/>
    </source>
</evidence>
<gene>
    <name evidence="9" type="ORF">Tci_041378</name>
</gene>
<dbReference type="InterPro" id="IPR041588">
    <property type="entry name" value="Integrase_H2C2"/>
</dbReference>
<dbReference type="Pfam" id="PF17921">
    <property type="entry name" value="Integrase_H2C2"/>
    <property type="match status" value="1"/>
</dbReference>
<evidence type="ECO:0000256" key="4">
    <source>
        <dbReference type="ARBA" id="ARBA00022759"/>
    </source>
</evidence>
<dbReference type="SUPFAM" id="SSF56672">
    <property type="entry name" value="DNA/RNA polymerases"/>
    <property type="match status" value="1"/>
</dbReference>
<evidence type="ECO:0000256" key="7">
    <source>
        <dbReference type="SAM" id="MobiDB-lite"/>
    </source>
</evidence>
<proteinExistence type="predicted"/>
<evidence type="ECO:0000256" key="3">
    <source>
        <dbReference type="ARBA" id="ARBA00022722"/>
    </source>
</evidence>
<dbReference type="Pfam" id="PF17917">
    <property type="entry name" value="RT_RNaseH"/>
    <property type="match status" value="1"/>
</dbReference>
<dbReference type="PANTHER" id="PTHR37984">
    <property type="entry name" value="PROTEIN CBG26694"/>
    <property type="match status" value="1"/>
</dbReference>
<dbReference type="GO" id="GO:0003964">
    <property type="term" value="F:RNA-directed DNA polymerase activity"/>
    <property type="evidence" value="ECO:0007669"/>
    <property type="project" value="UniProtKB-KW"/>
</dbReference>
<reference evidence="9" key="1">
    <citation type="journal article" date="2019" name="Sci. Rep.">
        <title>Draft genome of Tanacetum cinerariifolium, the natural source of mosquito coil.</title>
        <authorList>
            <person name="Yamashiro T."/>
            <person name="Shiraishi A."/>
            <person name="Satake H."/>
            <person name="Nakayama K."/>
        </authorList>
    </citation>
    <scope>NUCLEOTIDE SEQUENCE</scope>
</reference>
<accession>A0A6L2M6Z5</accession>
<dbReference type="FunFam" id="3.10.20.370:FF:000001">
    <property type="entry name" value="Retrovirus-related Pol polyprotein from transposon 17.6-like protein"/>
    <property type="match status" value="1"/>
</dbReference>
<evidence type="ECO:0000256" key="1">
    <source>
        <dbReference type="ARBA" id="ARBA00022679"/>
    </source>
</evidence>
<dbReference type="AlphaFoldDB" id="A0A6L2M6Z5"/>
<dbReference type="InterPro" id="IPR001584">
    <property type="entry name" value="Integrase_cat-core"/>
</dbReference>